<keyword evidence="8" id="KW-1185">Reference proteome</keyword>
<feature type="domain" description="BHLH" evidence="6">
    <location>
        <begin position="558"/>
        <end position="607"/>
    </location>
</feature>
<feature type="compositionally biased region" description="Basic and acidic residues" evidence="5">
    <location>
        <begin position="459"/>
        <end position="474"/>
    </location>
</feature>
<evidence type="ECO:0000256" key="1">
    <source>
        <dbReference type="ARBA" id="ARBA00004123"/>
    </source>
</evidence>
<dbReference type="Proteomes" id="UP000594263">
    <property type="component" value="Unplaced"/>
</dbReference>
<dbReference type="Pfam" id="PF23176">
    <property type="entry name" value="bHLH_LHW"/>
    <property type="match status" value="1"/>
</dbReference>
<dbReference type="GO" id="GO:0005634">
    <property type="term" value="C:nucleus"/>
    <property type="evidence" value="ECO:0007669"/>
    <property type="project" value="UniProtKB-SubCell"/>
</dbReference>
<protein>
    <recommendedName>
        <fullName evidence="6">BHLH domain-containing protein</fullName>
    </recommendedName>
</protein>
<keyword evidence="3" id="KW-0804">Transcription</keyword>
<evidence type="ECO:0000313" key="8">
    <source>
        <dbReference type="Proteomes" id="UP000594263"/>
    </source>
</evidence>
<evidence type="ECO:0000256" key="2">
    <source>
        <dbReference type="ARBA" id="ARBA00023015"/>
    </source>
</evidence>
<comment type="subcellular location">
    <subcellularLocation>
        <location evidence="1">Nucleus</location>
    </subcellularLocation>
</comment>
<organism evidence="7 8">
    <name type="scientific">Kalanchoe fedtschenkoi</name>
    <name type="common">Lavender scallops</name>
    <name type="synonym">South American air plant</name>
    <dbReference type="NCBI Taxonomy" id="63787"/>
    <lineage>
        <taxon>Eukaryota</taxon>
        <taxon>Viridiplantae</taxon>
        <taxon>Streptophyta</taxon>
        <taxon>Embryophyta</taxon>
        <taxon>Tracheophyta</taxon>
        <taxon>Spermatophyta</taxon>
        <taxon>Magnoliopsida</taxon>
        <taxon>eudicotyledons</taxon>
        <taxon>Gunneridae</taxon>
        <taxon>Pentapetalae</taxon>
        <taxon>Saxifragales</taxon>
        <taxon>Crassulaceae</taxon>
        <taxon>Kalanchoe</taxon>
    </lineage>
</organism>
<dbReference type="PROSITE" id="PS50888">
    <property type="entry name" value="BHLH"/>
    <property type="match status" value="1"/>
</dbReference>
<dbReference type="GO" id="GO:0046983">
    <property type="term" value="F:protein dimerization activity"/>
    <property type="evidence" value="ECO:0007669"/>
    <property type="project" value="InterPro"/>
</dbReference>
<reference evidence="7" key="1">
    <citation type="submission" date="2021-01" db="UniProtKB">
        <authorList>
            <consortium name="EnsemblPlants"/>
        </authorList>
    </citation>
    <scope>IDENTIFICATION</scope>
</reference>
<keyword evidence="4" id="KW-0539">Nucleus</keyword>
<dbReference type="InterPro" id="IPR043561">
    <property type="entry name" value="LHW-like"/>
</dbReference>
<dbReference type="Pfam" id="PF14215">
    <property type="entry name" value="bHLH-MYC_N"/>
    <property type="match status" value="1"/>
</dbReference>
<evidence type="ECO:0000256" key="5">
    <source>
        <dbReference type="SAM" id="MobiDB-lite"/>
    </source>
</evidence>
<dbReference type="AlphaFoldDB" id="A0A7N0RBG5"/>
<dbReference type="InterPro" id="IPR025610">
    <property type="entry name" value="MYC/MYB_N"/>
</dbReference>
<feature type="region of interest" description="Disordered" evidence="5">
    <location>
        <begin position="539"/>
        <end position="570"/>
    </location>
</feature>
<dbReference type="PANTHER" id="PTHR46196:SF2">
    <property type="entry name" value="TRANSCRIPTION FACTOR BHLH157"/>
    <property type="match status" value="1"/>
</dbReference>
<dbReference type="OMA" id="DDCCSLN"/>
<name>A0A7N0RBG5_KALFE</name>
<dbReference type="Gramene" id="Kaladp0008s0093.1.v1.1">
    <property type="protein sequence ID" value="Kaladp0008s0093.1.v1.1"/>
    <property type="gene ID" value="Kaladp0008s0093.v1.1"/>
</dbReference>
<feature type="compositionally biased region" description="Basic and acidic residues" evidence="5">
    <location>
        <begin position="559"/>
        <end position="570"/>
    </location>
</feature>
<feature type="region of interest" description="Disordered" evidence="5">
    <location>
        <begin position="455"/>
        <end position="480"/>
    </location>
</feature>
<keyword evidence="2" id="KW-0805">Transcription regulation</keyword>
<dbReference type="PANTHER" id="PTHR46196">
    <property type="entry name" value="TRANSCRIPTION FACTOR BHLH155-LIKE ISOFORM X1-RELATED"/>
    <property type="match status" value="1"/>
</dbReference>
<accession>A0A7N0RBG5</accession>
<evidence type="ECO:0000313" key="7">
    <source>
        <dbReference type="EnsemblPlants" id="Kaladp0008s0093.1.v1.1"/>
    </source>
</evidence>
<sequence length="779" mass="86240">MESAVSKTLKTLCSRYGWSVGLFWRFHHQHPMFLTLADAYEDQMGGFTFIDDLLLQVHMLGQGIIGEAALTGIDQWIHSEYQDAQTIVAIPLKSHGVVQFGSTRKIPESLEFSDQTRKLFYEIMNVQQANASANIICRNFESDQWFDSLFSDGVSTCGNQLLGPSNTSKELTQEICHSRDISHSVPSVSKMHHETMNMSCAEPEVVSSDMMSLEQLLPSETTTGSPFVFPPFPTTPISCGEANHNFQEDSPFASTYNIDELLDVENSTQFNSGQLTEDQPLNFMKSKLPENSSSSVLDFKHDIEPANWASAHPKSCHENVASRWPGPPPDSTPHDLALVTKDEHSRFSAILTSSSLNKVGSDIPVNHQGHSFQRNLTNTSSHKIPAKLSDPVSCLVQGFGSGQDVTPDMPNCPPTVSSCISGISELDAICMPRPRKGLFSELGIEQLLNRTVGTSGSVDRSRCDDPYPTTERRKTGCSSKRGSQIQSEVLSCLSDKVSSFQPSHEVAKPAYGGLEKDFMVKPGADLWIDDSYSINADSSNMTPAKRAQEITKPIKKRAKPGESTRPRPKDRQLFQDRLGELRKMIPNTGKCSIDALLDSTVKHMLFLQNVTKYAEKLQQIADQKEKGMISKNNANGVTWAFGLCEQAMICPIKVEDVGLPGQMLIEMLCDDGGSFLEIADSIRNFGLCILNGSMEDKNDKTWAHFIVEAEATRSITRVDVFWSLAQHLQQSTGSVMEPVNELPIKVMDSTHGGQSYNLHQQNVPEPITFRYSTKRAQIS</sequence>
<evidence type="ECO:0000256" key="4">
    <source>
        <dbReference type="ARBA" id="ARBA00023242"/>
    </source>
</evidence>
<evidence type="ECO:0000259" key="6">
    <source>
        <dbReference type="PROSITE" id="PS50888"/>
    </source>
</evidence>
<dbReference type="EnsemblPlants" id="Kaladp0008s0093.1.v1.1">
    <property type="protein sequence ID" value="Kaladp0008s0093.1.v1.1"/>
    <property type="gene ID" value="Kaladp0008s0093.v1.1"/>
</dbReference>
<dbReference type="InterPro" id="IPR011598">
    <property type="entry name" value="bHLH_dom"/>
</dbReference>
<dbReference type="GO" id="GO:0003700">
    <property type="term" value="F:DNA-binding transcription factor activity"/>
    <property type="evidence" value="ECO:0007669"/>
    <property type="project" value="InterPro"/>
</dbReference>
<proteinExistence type="predicted"/>
<evidence type="ECO:0000256" key="3">
    <source>
        <dbReference type="ARBA" id="ARBA00023163"/>
    </source>
</evidence>